<evidence type="ECO:0000256" key="1">
    <source>
        <dbReference type="SAM" id="Phobius"/>
    </source>
</evidence>
<feature type="transmembrane region" description="Helical" evidence="1">
    <location>
        <begin position="51"/>
        <end position="69"/>
    </location>
</feature>
<sequence>MSLTNTPHFKRLKIAAMFSVSLTLAAMVYGFQAIRLDPIPYGNGAMEILIAWGYLVNLLTFLYGYAVWVPRWLAHRSTPRFVWAFLWPGPAAVLVKLAMVAMVIYTYTLDMKMLGPLLGVLPPTYTIFAWGLVALGGGARFAEAWLEEQQLRRELEHQRTSAELAQLKRQVNPHFLFNTLNNLYALALREDAPQTAEAVMTLSTMMRTMVHEVDDEWVPLDRELNYLRAYIKLEQLRLPKDREHDITLTAPDDLAGIRVPPMMLMTLVENAFKHGISFKAPSPIQIALRMVAGRATLQVRNRIHPNKTQVEEAGGFGLSNLAERLAWYGPDAGSLTTTTNDGWFEATLVCPKEKTGEMHHH</sequence>
<evidence type="ECO:0000313" key="4">
    <source>
        <dbReference type="Proteomes" id="UP000664417"/>
    </source>
</evidence>
<evidence type="ECO:0000259" key="2">
    <source>
        <dbReference type="Pfam" id="PF06580"/>
    </source>
</evidence>
<dbReference type="InterPro" id="IPR036890">
    <property type="entry name" value="HATPase_C_sf"/>
</dbReference>
<reference evidence="3" key="1">
    <citation type="submission" date="2021-03" db="EMBL/GenBank/DDBJ databases">
        <authorList>
            <person name="Wang G."/>
        </authorList>
    </citation>
    <scope>NUCLEOTIDE SEQUENCE</scope>
    <source>
        <strain evidence="3">KCTC 12899</strain>
    </source>
</reference>
<accession>A0A8J7Q736</accession>
<dbReference type="Gene3D" id="3.30.565.10">
    <property type="entry name" value="Histidine kinase-like ATPase, C-terminal domain"/>
    <property type="match status" value="1"/>
</dbReference>
<evidence type="ECO:0000313" key="3">
    <source>
        <dbReference type="EMBL" id="MBO1319471.1"/>
    </source>
</evidence>
<dbReference type="Proteomes" id="UP000664417">
    <property type="component" value="Unassembled WGS sequence"/>
</dbReference>
<comment type="caution">
    <text evidence="3">The sequence shown here is derived from an EMBL/GenBank/DDBJ whole genome shotgun (WGS) entry which is preliminary data.</text>
</comment>
<dbReference type="GO" id="GO:0016020">
    <property type="term" value="C:membrane"/>
    <property type="evidence" value="ECO:0007669"/>
    <property type="project" value="InterPro"/>
</dbReference>
<keyword evidence="1" id="KW-0472">Membrane</keyword>
<name>A0A8J7Q736_9BACT</name>
<feature type="transmembrane region" description="Helical" evidence="1">
    <location>
        <begin position="12"/>
        <end position="31"/>
    </location>
</feature>
<dbReference type="RefSeq" id="WP_207859334.1">
    <property type="nucleotide sequence ID" value="NZ_JAFREP010000011.1"/>
</dbReference>
<proteinExistence type="predicted"/>
<dbReference type="GO" id="GO:0000155">
    <property type="term" value="F:phosphorelay sensor kinase activity"/>
    <property type="evidence" value="ECO:0007669"/>
    <property type="project" value="InterPro"/>
</dbReference>
<dbReference type="PANTHER" id="PTHR34220:SF7">
    <property type="entry name" value="SENSOR HISTIDINE KINASE YPDA"/>
    <property type="match status" value="1"/>
</dbReference>
<keyword evidence="3" id="KW-0418">Kinase</keyword>
<feature type="transmembrane region" description="Helical" evidence="1">
    <location>
        <begin position="81"/>
        <end position="107"/>
    </location>
</feature>
<dbReference type="InterPro" id="IPR050640">
    <property type="entry name" value="Bact_2-comp_sensor_kinase"/>
</dbReference>
<keyword evidence="1" id="KW-1133">Transmembrane helix</keyword>
<keyword evidence="4" id="KW-1185">Reference proteome</keyword>
<keyword evidence="3" id="KW-0808">Transferase</keyword>
<gene>
    <name evidence="3" type="ORF">J3U88_13435</name>
</gene>
<dbReference type="InterPro" id="IPR010559">
    <property type="entry name" value="Sig_transdc_His_kin_internal"/>
</dbReference>
<keyword evidence="1" id="KW-0812">Transmembrane</keyword>
<dbReference type="EMBL" id="JAFREP010000011">
    <property type="protein sequence ID" value="MBO1319471.1"/>
    <property type="molecule type" value="Genomic_DNA"/>
</dbReference>
<dbReference type="Pfam" id="PF06580">
    <property type="entry name" value="His_kinase"/>
    <property type="match status" value="1"/>
</dbReference>
<dbReference type="PANTHER" id="PTHR34220">
    <property type="entry name" value="SENSOR HISTIDINE KINASE YPDA"/>
    <property type="match status" value="1"/>
</dbReference>
<organism evidence="3 4">
    <name type="scientific">Acanthopleuribacter pedis</name>
    <dbReference type="NCBI Taxonomy" id="442870"/>
    <lineage>
        <taxon>Bacteria</taxon>
        <taxon>Pseudomonadati</taxon>
        <taxon>Acidobacteriota</taxon>
        <taxon>Holophagae</taxon>
        <taxon>Acanthopleuribacterales</taxon>
        <taxon>Acanthopleuribacteraceae</taxon>
        <taxon>Acanthopleuribacter</taxon>
    </lineage>
</organism>
<protein>
    <submittedName>
        <fullName evidence="3">Histidine kinase</fullName>
    </submittedName>
</protein>
<dbReference type="SUPFAM" id="SSF55874">
    <property type="entry name" value="ATPase domain of HSP90 chaperone/DNA topoisomerase II/histidine kinase"/>
    <property type="match status" value="1"/>
</dbReference>
<feature type="domain" description="Signal transduction histidine kinase internal region" evidence="2">
    <location>
        <begin position="162"/>
        <end position="240"/>
    </location>
</feature>
<dbReference type="AlphaFoldDB" id="A0A8J7Q736"/>